<reference evidence="1" key="2">
    <citation type="submission" date="2021-08" db="EMBL/GenBank/DDBJ databases">
        <authorList>
            <person name="Tani A."/>
            <person name="Ola A."/>
            <person name="Ogura Y."/>
            <person name="Katsura K."/>
            <person name="Hayashi T."/>
        </authorList>
    </citation>
    <scope>NUCLEOTIDE SEQUENCE</scope>
    <source>
        <strain evidence="1">DSM 14458</strain>
    </source>
</reference>
<sequence length="458" mass="49892">MQPIDFSLALCGFGPANSGLLFSLAKSGTLTAVAPRGVLIIERGRSLGSGSLSRYKIPSNTLADVILECVCDERLPAAMTRLRQRSSTIARLERMRGEAPDLDLVSECLSDAAELLVSDLSQRHRIALRREHRIEAVTVRDDGMFDLVLRSRSGEQVSARVATLVLNLGGTQADESGASLRDLLHGVPPGNVPVLHSDPILQYSESDLLARLSPHIGARRTLVVAGSSHSAFSVIERLAPVSERLGLARIVLAHRSPPRFYYRDVAQAQAFGEHVDVQQDVCPLSGRVNRLGGLRFRTADVARQVFETQRLDRHRIAIEPRHVAIGRSAPGATGDLSDVAAIITCFGYRPRLPLLWDSAGAPLRLAEDEHGLTTDDVGRPMRDDGRVIRGLFAFGLGSGMSIGTEVGGEPSYRRRLDGIWLYHNHVGAKVTTGMLRDIHRDDRGISANITVASRLETR</sequence>
<accession>A0ABQ4UTV6</accession>
<dbReference type="Gene3D" id="3.50.50.60">
    <property type="entry name" value="FAD/NAD(P)-binding domain"/>
    <property type="match status" value="1"/>
</dbReference>
<name>A0ABQ4UTV6_9HYPH</name>
<dbReference type="InterPro" id="IPR036188">
    <property type="entry name" value="FAD/NAD-bd_sf"/>
</dbReference>
<organism evidence="1 2">
    <name type="scientific">Methylorubrum suomiense</name>
    <dbReference type="NCBI Taxonomy" id="144191"/>
    <lineage>
        <taxon>Bacteria</taxon>
        <taxon>Pseudomonadati</taxon>
        <taxon>Pseudomonadota</taxon>
        <taxon>Alphaproteobacteria</taxon>
        <taxon>Hyphomicrobiales</taxon>
        <taxon>Methylobacteriaceae</taxon>
        <taxon>Methylorubrum</taxon>
    </lineage>
</organism>
<gene>
    <name evidence="1" type="ORF">BGCPKDLD_2242</name>
</gene>
<keyword evidence="2" id="KW-1185">Reference proteome</keyword>
<comment type="caution">
    <text evidence="1">The sequence shown here is derived from an EMBL/GenBank/DDBJ whole genome shotgun (WGS) entry which is preliminary data.</text>
</comment>
<dbReference type="Proteomes" id="UP001055093">
    <property type="component" value="Unassembled WGS sequence"/>
</dbReference>
<dbReference type="EMBL" id="BPRE01000006">
    <property type="protein sequence ID" value="GJE75657.1"/>
    <property type="molecule type" value="Genomic_DNA"/>
</dbReference>
<reference evidence="1" key="1">
    <citation type="journal article" date="2021" name="Front. Microbiol.">
        <title>Comprehensive Comparative Genomics and Phenotyping of Methylobacterium Species.</title>
        <authorList>
            <person name="Alessa O."/>
            <person name="Ogura Y."/>
            <person name="Fujitani Y."/>
            <person name="Takami H."/>
            <person name="Hayashi T."/>
            <person name="Sahin N."/>
            <person name="Tani A."/>
        </authorList>
    </citation>
    <scope>NUCLEOTIDE SEQUENCE</scope>
    <source>
        <strain evidence="1">DSM 14458</strain>
    </source>
</reference>
<protein>
    <submittedName>
        <fullName evidence="1">Uncharacterized protein</fullName>
    </submittedName>
</protein>
<evidence type="ECO:0000313" key="2">
    <source>
        <dbReference type="Proteomes" id="UP001055093"/>
    </source>
</evidence>
<proteinExistence type="predicted"/>
<evidence type="ECO:0000313" key="1">
    <source>
        <dbReference type="EMBL" id="GJE75657.1"/>
    </source>
</evidence>
<dbReference type="RefSeq" id="WP_137831052.1">
    <property type="nucleotide sequence ID" value="NZ_BPRE01000006.1"/>
</dbReference>